<dbReference type="HAMAP" id="MF_00688">
    <property type="entry name" value="Leu_Phe_trans"/>
    <property type="match status" value="1"/>
</dbReference>
<dbReference type="AlphaFoldDB" id="A0A518K6K5"/>
<reference evidence="6 7" key="1">
    <citation type="submission" date="2019-02" db="EMBL/GenBank/DDBJ databases">
        <title>Deep-cultivation of Planctomycetes and their phenomic and genomic characterization uncovers novel biology.</title>
        <authorList>
            <person name="Wiegand S."/>
            <person name="Jogler M."/>
            <person name="Boedeker C."/>
            <person name="Pinto D."/>
            <person name="Vollmers J."/>
            <person name="Rivas-Marin E."/>
            <person name="Kohn T."/>
            <person name="Peeters S.H."/>
            <person name="Heuer A."/>
            <person name="Rast P."/>
            <person name="Oberbeckmann S."/>
            <person name="Bunk B."/>
            <person name="Jeske O."/>
            <person name="Meyerdierks A."/>
            <person name="Storesund J.E."/>
            <person name="Kallscheuer N."/>
            <person name="Luecker S."/>
            <person name="Lage O.M."/>
            <person name="Pohl T."/>
            <person name="Merkel B.J."/>
            <person name="Hornburger P."/>
            <person name="Mueller R.-W."/>
            <person name="Bruemmer F."/>
            <person name="Labrenz M."/>
            <person name="Spormann A.M."/>
            <person name="Op den Camp H."/>
            <person name="Overmann J."/>
            <person name="Amann R."/>
            <person name="Jetten M.S.M."/>
            <person name="Mascher T."/>
            <person name="Medema M.H."/>
            <person name="Devos D.P."/>
            <person name="Kaster A.-K."/>
            <person name="Ovreas L."/>
            <person name="Rohde M."/>
            <person name="Galperin M.Y."/>
            <person name="Jogler C."/>
        </authorList>
    </citation>
    <scope>NUCLEOTIDE SEQUENCE [LARGE SCALE GENOMIC DNA]</scope>
    <source>
        <strain evidence="6 7">Spa11</strain>
    </source>
</reference>
<dbReference type="EC" id="2.3.2.6" evidence="4"/>
<comment type="subcellular location">
    <subcellularLocation>
        <location evidence="4">Cytoplasm</location>
    </subcellularLocation>
</comment>
<organism evidence="6 7">
    <name type="scientific">Botrimarina mediterranea</name>
    <dbReference type="NCBI Taxonomy" id="2528022"/>
    <lineage>
        <taxon>Bacteria</taxon>
        <taxon>Pseudomonadati</taxon>
        <taxon>Planctomycetota</taxon>
        <taxon>Planctomycetia</taxon>
        <taxon>Pirellulales</taxon>
        <taxon>Lacipirellulaceae</taxon>
        <taxon>Botrimarina</taxon>
    </lineage>
</organism>
<dbReference type="InterPro" id="IPR042221">
    <property type="entry name" value="Leu/Phe-tRNA_Trfase_N"/>
</dbReference>
<evidence type="ECO:0000256" key="2">
    <source>
        <dbReference type="ARBA" id="ARBA00022679"/>
    </source>
</evidence>
<keyword evidence="1 4" id="KW-0963">Cytoplasm</keyword>
<comment type="catalytic activity">
    <reaction evidence="4">
        <text>N-terminal L-arginyl-[protein] + L-leucyl-tRNA(Leu) = N-terminal L-leucyl-L-arginyl-[protein] + tRNA(Leu) + H(+)</text>
        <dbReference type="Rhea" id="RHEA:50416"/>
        <dbReference type="Rhea" id="RHEA-COMP:9613"/>
        <dbReference type="Rhea" id="RHEA-COMP:9622"/>
        <dbReference type="Rhea" id="RHEA-COMP:12672"/>
        <dbReference type="Rhea" id="RHEA-COMP:12673"/>
        <dbReference type="ChEBI" id="CHEBI:15378"/>
        <dbReference type="ChEBI" id="CHEBI:64719"/>
        <dbReference type="ChEBI" id="CHEBI:78442"/>
        <dbReference type="ChEBI" id="CHEBI:78494"/>
        <dbReference type="ChEBI" id="CHEBI:133044"/>
        <dbReference type="EC" id="2.3.2.6"/>
    </reaction>
</comment>
<dbReference type="GO" id="GO:0005737">
    <property type="term" value="C:cytoplasm"/>
    <property type="evidence" value="ECO:0007669"/>
    <property type="project" value="UniProtKB-SubCell"/>
</dbReference>
<name>A0A518K6K5_9BACT</name>
<dbReference type="Pfam" id="PF03588">
    <property type="entry name" value="Leu_Phe_trans"/>
    <property type="match status" value="1"/>
</dbReference>
<comment type="similarity">
    <text evidence="4">Belongs to the L/F-transferase family.</text>
</comment>
<evidence type="ECO:0000256" key="4">
    <source>
        <dbReference type="HAMAP-Rule" id="MF_00688"/>
    </source>
</evidence>
<keyword evidence="2 4" id="KW-0808">Transferase</keyword>
<dbReference type="GO" id="GO:0030163">
    <property type="term" value="P:protein catabolic process"/>
    <property type="evidence" value="ECO:0007669"/>
    <property type="project" value="UniProtKB-UniRule"/>
</dbReference>
<evidence type="ECO:0000256" key="1">
    <source>
        <dbReference type="ARBA" id="ARBA00022490"/>
    </source>
</evidence>
<dbReference type="InterPro" id="IPR016181">
    <property type="entry name" value="Acyl_CoA_acyltransferase"/>
</dbReference>
<evidence type="ECO:0000313" key="7">
    <source>
        <dbReference type="Proteomes" id="UP000316426"/>
    </source>
</evidence>
<proteinExistence type="inferred from homology"/>
<feature type="compositionally biased region" description="Basic residues" evidence="5">
    <location>
        <begin position="1"/>
        <end position="10"/>
    </location>
</feature>
<dbReference type="KEGG" id="bmei:Spa11_16140"/>
<comment type="function">
    <text evidence="4">Functions in the N-end rule pathway of protein degradation where it conjugates Leu, Phe and, less efficiently, Met from aminoacyl-tRNAs to the N-termini of proteins containing an N-terminal arginine or lysine.</text>
</comment>
<dbReference type="Gene3D" id="3.30.70.3550">
    <property type="entry name" value="Leucyl/phenylalanyl-tRNA-protein transferase, N-terminal domain"/>
    <property type="match status" value="1"/>
</dbReference>
<dbReference type="InterPro" id="IPR042203">
    <property type="entry name" value="Leu/Phe-tRNA_Trfase_C"/>
</dbReference>
<dbReference type="NCBIfam" id="TIGR00667">
    <property type="entry name" value="aat"/>
    <property type="match status" value="1"/>
</dbReference>
<dbReference type="SUPFAM" id="SSF55729">
    <property type="entry name" value="Acyl-CoA N-acyltransferases (Nat)"/>
    <property type="match status" value="1"/>
</dbReference>
<dbReference type="PANTHER" id="PTHR30098:SF2">
    <property type="entry name" value="LEUCYL_PHENYLALANYL-TRNA--PROTEIN TRANSFERASE"/>
    <property type="match status" value="1"/>
</dbReference>
<dbReference type="EMBL" id="CP036349">
    <property type="protein sequence ID" value="QDV73418.1"/>
    <property type="molecule type" value="Genomic_DNA"/>
</dbReference>
<comment type="catalytic activity">
    <reaction evidence="4">
        <text>L-phenylalanyl-tRNA(Phe) + an N-terminal L-alpha-aminoacyl-[protein] = an N-terminal L-phenylalanyl-L-alpha-aminoacyl-[protein] + tRNA(Phe)</text>
        <dbReference type="Rhea" id="RHEA:43632"/>
        <dbReference type="Rhea" id="RHEA-COMP:9668"/>
        <dbReference type="Rhea" id="RHEA-COMP:9699"/>
        <dbReference type="Rhea" id="RHEA-COMP:10636"/>
        <dbReference type="Rhea" id="RHEA-COMP:10637"/>
        <dbReference type="ChEBI" id="CHEBI:78442"/>
        <dbReference type="ChEBI" id="CHEBI:78531"/>
        <dbReference type="ChEBI" id="CHEBI:78597"/>
        <dbReference type="ChEBI" id="CHEBI:83561"/>
        <dbReference type="EC" id="2.3.2.6"/>
    </reaction>
</comment>
<dbReference type="Gene3D" id="3.40.630.70">
    <property type="entry name" value="Leucyl/phenylalanyl-tRNA-protein transferase, C-terminal domain"/>
    <property type="match status" value="1"/>
</dbReference>
<feature type="region of interest" description="Disordered" evidence="5">
    <location>
        <begin position="1"/>
        <end position="20"/>
    </location>
</feature>
<evidence type="ECO:0000313" key="6">
    <source>
        <dbReference type="EMBL" id="QDV73418.1"/>
    </source>
</evidence>
<keyword evidence="7" id="KW-1185">Reference proteome</keyword>
<accession>A0A518K6K5</accession>
<evidence type="ECO:0000256" key="5">
    <source>
        <dbReference type="SAM" id="MobiDB-lite"/>
    </source>
</evidence>
<keyword evidence="3 4" id="KW-0012">Acyltransferase</keyword>
<evidence type="ECO:0000256" key="3">
    <source>
        <dbReference type="ARBA" id="ARBA00023315"/>
    </source>
</evidence>
<dbReference type="GO" id="GO:0008914">
    <property type="term" value="F:leucyl-tRNA--protein transferase activity"/>
    <property type="evidence" value="ECO:0007669"/>
    <property type="project" value="UniProtKB-UniRule"/>
</dbReference>
<sequence length="227" mass="25095">MAASRSKAKPGSRFPDPRLADPEGLVAVGGRMEPEWLLDAYRHGVFPWPTGEDDPLLWWSPDPRCILPLDGFKASSRLRRRMRSGRFAVTFDQDFAGVMHGCATGPGREGGTWITKAIRTAYARLHRLGHAHSVETWIMEGDSRRLVGGVYGVAVGGLFAAESMFHRETDASKVALASLVQHLNERGFRLLDIQQWTAHTGSLGAAEVSRDDYLDRLARVVDLPVAF</sequence>
<dbReference type="RefSeq" id="WP_145110374.1">
    <property type="nucleotide sequence ID" value="NZ_CP036349.1"/>
</dbReference>
<dbReference type="InterPro" id="IPR004616">
    <property type="entry name" value="Leu/Phe-tRNA_Trfase"/>
</dbReference>
<dbReference type="PANTHER" id="PTHR30098">
    <property type="entry name" value="LEUCYL/PHENYLALANYL-TRNA--PROTEIN TRANSFERASE"/>
    <property type="match status" value="1"/>
</dbReference>
<gene>
    <name evidence="4 6" type="primary">aat</name>
    <name evidence="6" type="ORF">Spa11_16140</name>
</gene>
<dbReference type="Proteomes" id="UP000316426">
    <property type="component" value="Chromosome"/>
</dbReference>
<protein>
    <recommendedName>
        <fullName evidence="4">Leucyl/phenylalanyl-tRNA--protein transferase</fullName>
        <ecNumber evidence="4">2.3.2.6</ecNumber>
    </recommendedName>
    <alternativeName>
        <fullName evidence="4">L/F-transferase</fullName>
    </alternativeName>
    <alternativeName>
        <fullName evidence="4">Leucyltransferase</fullName>
    </alternativeName>
    <alternativeName>
        <fullName evidence="4">Phenyalanyltransferase</fullName>
    </alternativeName>
</protein>
<comment type="catalytic activity">
    <reaction evidence="4">
        <text>N-terminal L-lysyl-[protein] + L-leucyl-tRNA(Leu) = N-terminal L-leucyl-L-lysyl-[protein] + tRNA(Leu) + H(+)</text>
        <dbReference type="Rhea" id="RHEA:12340"/>
        <dbReference type="Rhea" id="RHEA-COMP:9613"/>
        <dbReference type="Rhea" id="RHEA-COMP:9622"/>
        <dbReference type="Rhea" id="RHEA-COMP:12670"/>
        <dbReference type="Rhea" id="RHEA-COMP:12671"/>
        <dbReference type="ChEBI" id="CHEBI:15378"/>
        <dbReference type="ChEBI" id="CHEBI:65249"/>
        <dbReference type="ChEBI" id="CHEBI:78442"/>
        <dbReference type="ChEBI" id="CHEBI:78494"/>
        <dbReference type="ChEBI" id="CHEBI:133043"/>
        <dbReference type="EC" id="2.3.2.6"/>
    </reaction>
</comment>